<evidence type="ECO:0000313" key="2">
    <source>
        <dbReference type="Proteomes" id="UP000218334"/>
    </source>
</evidence>
<keyword evidence="2" id="KW-1185">Reference proteome</keyword>
<dbReference type="PANTHER" id="PTHR33112">
    <property type="entry name" value="DOMAIN PROTEIN, PUTATIVE-RELATED"/>
    <property type="match status" value="1"/>
</dbReference>
<organism evidence="1 2">
    <name type="scientific">Armillaria solidipes</name>
    <dbReference type="NCBI Taxonomy" id="1076256"/>
    <lineage>
        <taxon>Eukaryota</taxon>
        <taxon>Fungi</taxon>
        <taxon>Dikarya</taxon>
        <taxon>Basidiomycota</taxon>
        <taxon>Agaricomycotina</taxon>
        <taxon>Agaricomycetes</taxon>
        <taxon>Agaricomycetidae</taxon>
        <taxon>Agaricales</taxon>
        <taxon>Marasmiineae</taxon>
        <taxon>Physalacriaceae</taxon>
        <taxon>Armillaria</taxon>
    </lineage>
</organism>
<reference evidence="2" key="1">
    <citation type="journal article" date="2017" name="Nat. Ecol. Evol.">
        <title>Genome expansion and lineage-specific genetic innovations in the forest pathogenic fungi Armillaria.</title>
        <authorList>
            <person name="Sipos G."/>
            <person name="Prasanna A.N."/>
            <person name="Walter M.C."/>
            <person name="O'Connor E."/>
            <person name="Balint B."/>
            <person name="Krizsan K."/>
            <person name="Kiss B."/>
            <person name="Hess J."/>
            <person name="Varga T."/>
            <person name="Slot J."/>
            <person name="Riley R."/>
            <person name="Boka B."/>
            <person name="Rigling D."/>
            <person name="Barry K."/>
            <person name="Lee J."/>
            <person name="Mihaltcheva S."/>
            <person name="LaButti K."/>
            <person name="Lipzen A."/>
            <person name="Waldron R."/>
            <person name="Moloney N.M."/>
            <person name="Sperisen C."/>
            <person name="Kredics L."/>
            <person name="Vagvoelgyi C."/>
            <person name="Patrignani A."/>
            <person name="Fitzpatrick D."/>
            <person name="Nagy I."/>
            <person name="Doyle S."/>
            <person name="Anderson J.B."/>
            <person name="Grigoriev I.V."/>
            <person name="Gueldener U."/>
            <person name="Muensterkoetter M."/>
            <person name="Nagy L.G."/>
        </authorList>
    </citation>
    <scope>NUCLEOTIDE SEQUENCE [LARGE SCALE GENOMIC DNA]</scope>
    <source>
        <strain evidence="2">28-4</strain>
    </source>
</reference>
<dbReference type="Proteomes" id="UP000218334">
    <property type="component" value="Unassembled WGS sequence"/>
</dbReference>
<proteinExistence type="predicted"/>
<dbReference type="EMBL" id="KZ293424">
    <property type="protein sequence ID" value="PBK71319.1"/>
    <property type="molecule type" value="Genomic_DNA"/>
</dbReference>
<protein>
    <recommendedName>
        <fullName evidence="3">Heterokaryon incompatibility domain-containing protein</fullName>
    </recommendedName>
</protein>
<dbReference type="AlphaFoldDB" id="A0A2H3BKE1"/>
<evidence type="ECO:0008006" key="3">
    <source>
        <dbReference type="Google" id="ProtNLM"/>
    </source>
</evidence>
<dbReference type="PANTHER" id="PTHR33112:SF16">
    <property type="entry name" value="HETEROKARYON INCOMPATIBILITY DOMAIN-CONTAINING PROTEIN"/>
    <property type="match status" value="1"/>
</dbReference>
<name>A0A2H3BKE1_9AGAR</name>
<sequence length="641" mass="72741">MTWRLDGREKNEYKLSICVEIWTIVGQNESSRRVLTGLTQSDSSGVKNTEKTTIFYLTTQDTVRLRSSISMSWEAQNEDCFMKEPFSFLYETPTWKQMRHQYHQHRKKNQSNCQWCKLIFWTILEQYHSNSFIEGGAQMHNNKKFKIEVCFCKETLYLPHLVHGSWLSLMLRAFEGDLETEESLFGIYTAHDCKDPNYPCLFISNGIEANYTVLSYVWGCKSQPYCTTTQNLESYINGIPLANIPKTIIDAITDSKDDKAQEIKKIWYIFCDAYIAIIAACADSVNDGFLHVRSEKTKSWSLGEIISLPFLCPDGKIGTIQVQKEDNALLPPISERAWCLEECMLPQCKLIYAPHTLLYECHTKLVDIKGSIDSVWLEWTSNLPNLISVPDQALPNSNSSALSNTFKKFGQIANTLLAYGHTSFLKAYCGVLALLLNPDHKDSGVEDFHGPQSRDYSMVYLEDMDEGQDYKYAVTNGCLILDAILWQAVWDPVQEVLTDVASIRTYHSAKISPLVSGKGVTEHGIGTEICGEIYLVIVTASSEGLVGLILVPATNKIINTQEDAYTDSFHCVVTHCTYISIAFNCKNLYLLLLFQYGQSHELYHHLVPSASPTHLRRLLDPHESKVKPYKKCQATCLDSIK</sequence>
<gene>
    <name evidence="1" type="ORF">ARMSODRAFT_973768</name>
</gene>
<evidence type="ECO:0000313" key="1">
    <source>
        <dbReference type="EMBL" id="PBK71319.1"/>
    </source>
</evidence>
<accession>A0A2H3BKE1</accession>